<dbReference type="HAMAP" id="MF_01465">
    <property type="entry name" value="SecY"/>
    <property type="match status" value="1"/>
</dbReference>
<feature type="transmembrane region" description="Helical" evidence="9">
    <location>
        <begin position="442"/>
        <end position="464"/>
    </location>
</feature>
<evidence type="ECO:0000256" key="8">
    <source>
        <dbReference type="ARBA" id="ARBA00023136"/>
    </source>
</evidence>
<feature type="transmembrane region" description="Helical" evidence="9">
    <location>
        <begin position="344"/>
        <end position="367"/>
    </location>
</feature>
<dbReference type="InterPro" id="IPR026593">
    <property type="entry name" value="SecY"/>
</dbReference>
<evidence type="ECO:0000256" key="3">
    <source>
        <dbReference type="ARBA" id="ARBA00022448"/>
    </source>
</evidence>
<feature type="transmembrane region" description="Helical" evidence="9">
    <location>
        <begin position="239"/>
        <end position="257"/>
    </location>
</feature>
<dbReference type="EMBL" id="JAXBLV010000177">
    <property type="protein sequence ID" value="MDY3560259.1"/>
    <property type="molecule type" value="Genomic_DNA"/>
</dbReference>
<reference evidence="12" key="1">
    <citation type="journal article" date="2023" name="Mar. Drugs">
        <title>Gemmata algarum, a Novel Planctomycete Isolated from an Algal Mat, Displays Antimicrobial Activity.</title>
        <authorList>
            <person name="Kumar G."/>
            <person name="Kallscheuer N."/>
            <person name="Kashif M."/>
            <person name="Ahamad S."/>
            <person name="Jagadeeshwari U."/>
            <person name="Pannikurungottu S."/>
            <person name="Haufschild T."/>
            <person name="Kabuu M."/>
            <person name="Sasikala C."/>
            <person name="Jogler C."/>
            <person name="Ramana C."/>
        </authorList>
    </citation>
    <scope>NUCLEOTIDE SEQUENCE [LARGE SCALE GENOMIC DNA]</scope>
    <source>
        <strain evidence="12">JC673</strain>
    </source>
</reference>
<dbReference type="InterPro" id="IPR030659">
    <property type="entry name" value="SecY_CS"/>
</dbReference>
<keyword evidence="6 9" id="KW-1133">Transmembrane helix</keyword>
<evidence type="ECO:0000313" key="12">
    <source>
        <dbReference type="Proteomes" id="UP001272242"/>
    </source>
</evidence>
<dbReference type="RefSeq" id="WP_261183995.1">
    <property type="nucleotide sequence ID" value="NZ_JAXBLV010000177.1"/>
</dbReference>
<dbReference type="PIRSF" id="PIRSF004557">
    <property type="entry name" value="SecY"/>
    <property type="match status" value="1"/>
</dbReference>
<feature type="transmembrane region" description="Helical" evidence="9">
    <location>
        <begin position="470"/>
        <end position="494"/>
    </location>
</feature>
<proteinExistence type="inferred from homology"/>
<feature type="transmembrane region" description="Helical" evidence="9">
    <location>
        <begin position="387"/>
        <end position="410"/>
    </location>
</feature>
<organism evidence="11 12">
    <name type="scientific">Gemmata algarum</name>
    <dbReference type="NCBI Taxonomy" id="2975278"/>
    <lineage>
        <taxon>Bacteria</taxon>
        <taxon>Pseudomonadati</taxon>
        <taxon>Planctomycetota</taxon>
        <taxon>Planctomycetia</taxon>
        <taxon>Gemmatales</taxon>
        <taxon>Gemmataceae</taxon>
        <taxon>Gemmata</taxon>
    </lineage>
</organism>
<dbReference type="PRINTS" id="PR00303">
    <property type="entry name" value="SECYTRNLCASE"/>
</dbReference>
<feature type="transmembrane region" description="Helical" evidence="9">
    <location>
        <begin position="66"/>
        <end position="82"/>
    </location>
</feature>
<evidence type="ECO:0000313" key="11">
    <source>
        <dbReference type="EMBL" id="MDY3560259.1"/>
    </source>
</evidence>
<keyword evidence="8 9" id="KW-0472">Membrane</keyword>
<dbReference type="SUPFAM" id="SSF103491">
    <property type="entry name" value="Preprotein translocase SecY subunit"/>
    <property type="match status" value="1"/>
</dbReference>
<keyword evidence="9" id="KW-1003">Cell membrane</keyword>
<comment type="function">
    <text evidence="9">The central subunit of the protein translocation channel SecYEG. Consists of two halves formed by TMs 1-5 and 6-10. These two domains form a lateral gate at the front which open onto the bilayer between TMs 2 and 7, and are clamped together by SecE at the back. The channel is closed by both a pore ring composed of hydrophobic SecY resides and a short helix (helix 2A) on the extracellular side of the membrane which forms a plug. The plug probably moves laterally to allow the channel to open. The ring and the pore may move independently.</text>
</comment>
<dbReference type="PANTHER" id="PTHR10906">
    <property type="entry name" value="SECY/SEC61-ALPHA FAMILY MEMBER"/>
    <property type="match status" value="1"/>
</dbReference>
<evidence type="ECO:0000256" key="7">
    <source>
        <dbReference type="ARBA" id="ARBA00023010"/>
    </source>
</evidence>
<dbReference type="Gene3D" id="1.10.3370.10">
    <property type="entry name" value="SecY subunit domain"/>
    <property type="match status" value="1"/>
</dbReference>
<dbReference type="InterPro" id="IPR023201">
    <property type="entry name" value="SecY_dom_sf"/>
</dbReference>
<protein>
    <recommendedName>
        <fullName evidence="9">Protein translocase subunit SecY</fullName>
    </recommendedName>
</protein>
<evidence type="ECO:0000256" key="1">
    <source>
        <dbReference type="ARBA" id="ARBA00004141"/>
    </source>
</evidence>
<feature type="transmembrane region" description="Helical" evidence="9">
    <location>
        <begin position="31"/>
        <end position="54"/>
    </location>
</feature>
<sequence>MNWRSISLVAGVGTLIGGVATFSYGGPTLSWLGWTLILFGAAASILGLVPEQLLTVFKIPELRKKIFITLIFLAVYRIGYYVPLPMIDQAKMAEKMSAAQRGALGQVLGFVSLFSGGNLSNACIFSLGIMPYISASIIIQLLSSGVVPSLEKLRKEGESGRKKLNELTRYLTVPICIVQAIMVVQAVMKPEASDGSGMGLAPEGYNAGFELWWFGFTAVITLTVGTVFLMWLGEQIDEYGIGNGISLIIMAGIVSRIPDAVNMLLIDSSTGKIKDSVFTLGGAGADITFEKLIVLAFLFVVVVVGVIAMTKAQRRIPTQSAKHVRGRRVYGGTRQFLPMKVNAAGVMPVIFASTLLIVPGLLFNAIYSFSDSSWAGTLSSVFNNHSGWVYNFGYVVMIYVFTYFWVAITFNPKEIADNLKDHGSFIPGYRPGKKTADYLERVLMRVTFVGAAFLAIIAIIPNVISNEMGVPLVVASYFGGTGLLIVISVALDLVQKINSHLVMRNYPGLTDES</sequence>
<dbReference type="InterPro" id="IPR002208">
    <property type="entry name" value="SecY/SEC61-alpha"/>
</dbReference>
<keyword evidence="4 9" id="KW-0812">Transmembrane</keyword>
<keyword evidence="12" id="KW-1185">Reference proteome</keyword>
<gene>
    <name evidence="9 11" type="primary">secY</name>
    <name evidence="11" type="ORF">R5W23_001487</name>
</gene>
<evidence type="ECO:0000256" key="6">
    <source>
        <dbReference type="ARBA" id="ARBA00022989"/>
    </source>
</evidence>
<evidence type="ECO:0000256" key="2">
    <source>
        <dbReference type="ARBA" id="ARBA00005751"/>
    </source>
</evidence>
<comment type="caution">
    <text evidence="11">The sequence shown here is derived from an EMBL/GenBank/DDBJ whole genome shotgun (WGS) entry which is preliminary data.</text>
</comment>
<evidence type="ECO:0000256" key="5">
    <source>
        <dbReference type="ARBA" id="ARBA00022927"/>
    </source>
</evidence>
<keyword evidence="7 9" id="KW-0811">Translocation</keyword>
<evidence type="ECO:0000256" key="9">
    <source>
        <dbReference type="HAMAP-Rule" id="MF_01465"/>
    </source>
</evidence>
<comment type="subunit">
    <text evidence="9">Component of the Sec protein translocase complex. Heterotrimer consisting of SecY, SecE and SecG subunits. The heterotrimers can form oligomers, although 1 heterotrimer is thought to be able to translocate proteins. Interacts with the ribosome. Interacts with SecDF, and other proteins may be involved. Interacts with SecA.</text>
</comment>
<dbReference type="Proteomes" id="UP001272242">
    <property type="component" value="Unassembled WGS sequence"/>
</dbReference>
<feature type="transmembrane region" description="Helical" evidence="9">
    <location>
        <begin position="211"/>
        <end position="232"/>
    </location>
</feature>
<name>A0ABU5EYD5_9BACT</name>
<comment type="similarity">
    <text evidence="2 9 10">Belongs to the SecY/SEC61-alpha family.</text>
</comment>
<keyword evidence="3 9" id="KW-0813">Transport</keyword>
<comment type="subcellular location">
    <subcellularLocation>
        <location evidence="9">Cell membrane</location>
        <topology evidence="9">Multi-pass membrane protein</topology>
    </subcellularLocation>
    <subcellularLocation>
        <location evidence="1">Membrane</location>
        <topology evidence="1">Multi-pass membrane protein</topology>
    </subcellularLocation>
</comment>
<evidence type="ECO:0000256" key="10">
    <source>
        <dbReference type="RuleBase" id="RU004349"/>
    </source>
</evidence>
<accession>A0ABU5EYD5</accession>
<evidence type="ECO:0000256" key="4">
    <source>
        <dbReference type="ARBA" id="ARBA00022692"/>
    </source>
</evidence>
<comment type="caution">
    <text evidence="9">Lacks conserved residue(s) required for the propagation of feature annotation.</text>
</comment>
<feature type="transmembrane region" description="Helical" evidence="9">
    <location>
        <begin position="124"/>
        <end position="147"/>
    </location>
</feature>
<feature type="transmembrane region" description="Helical" evidence="9">
    <location>
        <begin position="292"/>
        <end position="310"/>
    </location>
</feature>
<dbReference type="Pfam" id="PF00344">
    <property type="entry name" value="SecY"/>
    <property type="match status" value="1"/>
</dbReference>
<dbReference type="NCBIfam" id="TIGR00967">
    <property type="entry name" value="3a0501s007"/>
    <property type="match status" value="1"/>
</dbReference>
<keyword evidence="5 9" id="KW-0653">Protein transport</keyword>
<dbReference type="PROSITE" id="PS00756">
    <property type="entry name" value="SECY_2"/>
    <property type="match status" value="1"/>
</dbReference>
<feature type="transmembrane region" description="Helical" evidence="9">
    <location>
        <begin position="167"/>
        <end position="188"/>
    </location>
</feature>